<dbReference type="InterPro" id="IPR000971">
    <property type="entry name" value="Globin"/>
</dbReference>
<dbReference type="Pfam" id="PF00672">
    <property type="entry name" value="HAMP"/>
    <property type="match status" value="1"/>
</dbReference>
<evidence type="ECO:0000259" key="7">
    <source>
        <dbReference type="PROSITE" id="PS50885"/>
    </source>
</evidence>
<gene>
    <name evidence="8" type="ORF">MMSR116_20560</name>
</gene>
<dbReference type="GO" id="GO:0019825">
    <property type="term" value="F:oxygen binding"/>
    <property type="evidence" value="ECO:0007669"/>
    <property type="project" value="InterPro"/>
</dbReference>
<dbReference type="KEGG" id="mmes:MMSR116_20560"/>
<dbReference type="Gene3D" id="1.10.490.10">
    <property type="entry name" value="Globins"/>
    <property type="match status" value="1"/>
</dbReference>
<dbReference type="Gene3D" id="1.10.287.950">
    <property type="entry name" value="Methyl-accepting chemotaxis protein"/>
    <property type="match status" value="1"/>
</dbReference>
<dbReference type="InterPro" id="IPR012292">
    <property type="entry name" value="Globin/Proto"/>
</dbReference>
<dbReference type="InterPro" id="IPR003660">
    <property type="entry name" value="HAMP_dom"/>
</dbReference>
<dbReference type="GO" id="GO:0020037">
    <property type="term" value="F:heme binding"/>
    <property type="evidence" value="ECO:0007669"/>
    <property type="project" value="InterPro"/>
</dbReference>
<dbReference type="PANTHER" id="PTHR32089:SF112">
    <property type="entry name" value="LYSOZYME-LIKE PROTEIN-RELATED"/>
    <property type="match status" value="1"/>
</dbReference>
<comment type="similarity">
    <text evidence="2">Belongs to the methyl-accepting chemotaxis (MCP) protein family.</text>
</comment>
<dbReference type="AlphaFoldDB" id="A0A6B9FSP5"/>
<dbReference type="GO" id="GO:0016020">
    <property type="term" value="C:membrane"/>
    <property type="evidence" value="ECO:0007669"/>
    <property type="project" value="InterPro"/>
</dbReference>
<dbReference type="GO" id="GO:0007165">
    <property type="term" value="P:signal transduction"/>
    <property type="evidence" value="ECO:0007669"/>
    <property type="project" value="UniProtKB-KW"/>
</dbReference>
<dbReference type="RefSeq" id="WP_010687524.1">
    <property type="nucleotide sequence ID" value="NZ_CP043538.1"/>
</dbReference>
<dbReference type="PROSITE" id="PS50885">
    <property type="entry name" value="HAMP"/>
    <property type="match status" value="1"/>
</dbReference>
<keyword evidence="4" id="KW-1133">Transmembrane helix</keyword>
<dbReference type="SUPFAM" id="SSF46458">
    <property type="entry name" value="Globin-like"/>
    <property type="match status" value="1"/>
</dbReference>
<evidence type="ECO:0000256" key="1">
    <source>
        <dbReference type="ARBA" id="ARBA00023224"/>
    </source>
</evidence>
<keyword evidence="4" id="KW-0812">Transmembrane</keyword>
<feature type="domain" description="Globin" evidence="5">
    <location>
        <begin position="703"/>
        <end position="837"/>
    </location>
</feature>
<reference evidence="8 9" key="1">
    <citation type="journal article" date="2012" name="Genet. Mol. Biol.">
        <title>Analysis of 16S rRNA and mxaF genes revealing insights into Methylobacterium niche-specific plant association.</title>
        <authorList>
            <person name="Dourado M.N."/>
            <person name="Andreote F.D."/>
            <person name="Dini-Andreote F."/>
            <person name="Conti R."/>
            <person name="Araujo J.M."/>
            <person name="Araujo W.L."/>
        </authorList>
    </citation>
    <scope>NUCLEOTIDE SEQUENCE [LARGE SCALE GENOMIC DNA]</scope>
    <source>
        <strain evidence="8 9">SR1.6/6</strain>
    </source>
</reference>
<reference evidence="8 9" key="2">
    <citation type="journal article" date="2013" name="Genome Announc.">
        <title>Draft Genome Sequence of Methylobacterium mesophilicum Strain SR1.6/6, Isolated from Citrus sinensis.</title>
        <authorList>
            <person name="Marinho Almeida D."/>
            <person name="Dini-Andreote F."/>
            <person name="Camargo Neves A.A."/>
            <person name="Juca Ramos R.T."/>
            <person name="Andreote F.D."/>
            <person name="Carneiro A.R."/>
            <person name="Oliveira de Souza Lima A."/>
            <person name="Caracciolo Gomes de Sa P.H."/>
            <person name="Ribeiro Barbosa M.S."/>
            <person name="Araujo W.L."/>
            <person name="Silva A."/>
        </authorList>
    </citation>
    <scope>NUCLEOTIDE SEQUENCE [LARGE SCALE GENOMIC DNA]</scope>
    <source>
        <strain evidence="8 9">SR1.6/6</strain>
    </source>
</reference>
<dbReference type="EMBL" id="CP043538">
    <property type="protein sequence ID" value="QGY04024.1"/>
    <property type="molecule type" value="Genomic_DNA"/>
</dbReference>
<dbReference type="InterPro" id="IPR009050">
    <property type="entry name" value="Globin-like_sf"/>
</dbReference>
<dbReference type="Pfam" id="PF00042">
    <property type="entry name" value="Globin"/>
    <property type="match status" value="1"/>
</dbReference>
<dbReference type="OrthoDB" id="3289104at2"/>
<evidence type="ECO:0000313" key="9">
    <source>
        <dbReference type="Proteomes" id="UP000012488"/>
    </source>
</evidence>
<dbReference type="SMART" id="SM00304">
    <property type="entry name" value="HAMP"/>
    <property type="match status" value="1"/>
</dbReference>
<evidence type="ECO:0000259" key="5">
    <source>
        <dbReference type="PROSITE" id="PS01033"/>
    </source>
</evidence>
<feature type="domain" description="Methyl-accepting transducer" evidence="6">
    <location>
        <begin position="445"/>
        <end position="681"/>
    </location>
</feature>
<dbReference type="SMART" id="SM00283">
    <property type="entry name" value="MA"/>
    <property type="match status" value="1"/>
</dbReference>
<feature type="domain" description="HAMP" evidence="7">
    <location>
        <begin position="351"/>
        <end position="404"/>
    </location>
</feature>
<dbReference type="PANTHER" id="PTHR32089">
    <property type="entry name" value="METHYL-ACCEPTING CHEMOTAXIS PROTEIN MCPB"/>
    <property type="match status" value="1"/>
</dbReference>
<dbReference type="CDD" id="cd12131">
    <property type="entry name" value="HGbI-like"/>
    <property type="match status" value="1"/>
</dbReference>
<organism evidence="8 9">
    <name type="scientific">Methylobacterium mesophilicum SR1.6/6</name>
    <dbReference type="NCBI Taxonomy" id="908290"/>
    <lineage>
        <taxon>Bacteria</taxon>
        <taxon>Pseudomonadati</taxon>
        <taxon>Pseudomonadota</taxon>
        <taxon>Alphaproteobacteria</taxon>
        <taxon>Hyphomicrobiales</taxon>
        <taxon>Methylobacteriaceae</taxon>
        <taxon>Methylobacterium</taxon>
    </lineage>
</organism>
<evidence type="ECO:0000256" key="2">
    <source>
        <dbReference type="ARBA" id="ARBA00029447"/>
    </source>
</evidence>
<dbReference type="Pfam" id="PF00015">
    <property type="entry name" value="MCPsignal"/>
    <property type="match status" value="1"/>
</dbReference>
<evidence type="ECO:0000256" key="4">
    <source>
        <dbReference type="SAM" id="Phobius"/>
    </source>
</evidence>
<dbReference type="PROSITE" id="PS01033">
    <property type="entry name" value="GLOBIN"/>
    <property type="match status" value="1"/>
</dbReference>
<dbReference type="Gene3D" id="6.10.340.10">
    <property type="match status" value="1"/>
</dbReference>
<evidence type="ECO:0000256" key="3">
    <source>
        <dbReference type="PROSITE-ProRule" id="PRU00284"/>
    </source>
</evidence>
<protein>
    <submittedName>
        <fullName evidence="8">HAMP domain-containing protein</fullName>
    </submittedName>
</protein>
<accession>A0A6B9FSP5</accession>
<feature type="transmembrane region" description="Helical" evidence="4">
    <location>
        <begin position="327"/>
        <end position="349"/>
    </location>
</feature>
<dbReference type="Proteomes" id="UP000012488">
    <property type="component" value="Chromosome"/>
</dbReference>
<evidence type="ECO:0000259" key="6">
    <source>
        <dbReference type="PROSITE" id="PS50111"/>
    </source>
</evidence>
<dbReference type="SUPFAM" id="SSF58104">
    <property type="entry name" value="Methyl-accepting chemotaxis protein (MCP) signaling domain"/>
    <property type="match status" value="1"/>
</dbReference>
<dbReference type="InterPro" id="IPR004089">
    <property type="entry name" value="MCPsignal_dom"/>
</dbReference>
<evidence type="ECO:0000313" key="8">
    <source>
        <dbReference type="EMBL" id="QGY04024.1"/>
    </source>
</evidence>
<dbReference type="PROSITE" id="PS50111">
    <property type="entry name" value="CHEMOTAXIS_TRANSDUC_2"/>
    <property type="match status" value="1"/>
</dbReference>
<name>A0A6B9FSP5_9HYPH</name>
<keyword evidence="1 3" id="KW-0807">Transducer</keyword>
<keyword evidence="4" id="KW-0472">Membrane</keyword>
<sequence length="841" mass="88428">MLRISIRSVLISITLLLSVSALCTPIYELFLVDQARSAARTVAADAVVGQDLFSSRIRFRFEWGYSRLALTDAPEVIRGYRKEMFNDRRPELDDSLAATVKGMSAGSEPAFRDAARALAGSFEAWKRARPEIDRAMDLPVAERDGTLARRLTELGLDVTSRLEAAAALLERQIRILDPGQGSMLDANAAVWMARTNSGNEGVALYNAVFNHRPPSEAERRELRATRIRAETAWTVAGQILSAAAAPESVTAAYRAANDGYFTGPFNRLRTGLIGMIVDGGGSLTGDEIKSWQQDQIKGLILIDETATAIMKAVGAQAQLHAQEATQAFRIFLTIAVVALALSGAAAWIIHFRVVRGVVHLSEAMRSIAGGAAETQIPGLGRSDEIGAMAAAVGVFRDNLIRTRHLEAEAEEARQAAETQRRTGMRQMAEGFEQAVGGIIGQVSASATQLQSTARTMTATADETAIQSSAVATAAEEAAGNVGTVAAAAEALGSSVQEIGRQVQGSAELARLAASEADQTGALVQDLAGAVGRIGDVVGMITAIASQTNLLALNATIEAARAGEAGRGFAVVAGEVKDLAGQTAKATEEIANQITRVQTSTDQAVTAIAGITARIREIDGVTASVAAAVEQQGAATQEIVRNVGHAAQGTGAVTGTIAGVAVAAEKTGRAASQVLGGASELSRQSDHLAAEVRRFLASVRASYAISATQVERVQASFAKVRPIADTAADLFYERLFAIAPQVRPLFPADMTVQKRKLMAMLALAVANLDKPEALVSAVTDLGLRHRGYGTHEAHYEAVGAALLWTLEQGLGADFTPEIREAWAETYGVVAGLMRSAATAEAA</sequence>
<proteinExistence type="inferred from homology"/>